<dbReference type="InterPro" id="IPR000719">
    <property type="entry name" value="Prot_kinase_dom"/>
</dbReference>
<dbReference type="GO" id="GO:0004674">
    <property type="term" value="F:protein serine/threonine kinase activity"/>
    <property type="evidence" value="ECO:0007669"/>
    <property type="project" value="TreeGrafter"/>
</dbReference>
<dbReference type="Proteomes" id="UP001219525">
    <property type="component" value="Unassembled WGS sequence"/>
</dbReference>
<feature type="binding site" evidence="1">
    <location>
        <position position="73"/>
    </location>
    <ligand>
        <name>ATP</name>
        <dbReference type="ChEBI" id="CHEBI:30616"/>
    </ligand>
</feature>
<evidence type="ECO:0000259" key="2">
    <source>
        <dbReference type="PROSITE" id="PS50011"/>
    </source>
</evidence>
<feature type="domain" description="Protein kinase" evidence="2">
    <location>
        <begin position="44"/>
        <end position="399"/>
    </location>
</feature>
<gene>
    <name evidence="3" type="ORF">GGX14DRAFT_696845</name>
</gene>
<dbReference type="GO" id="GO:0044773">
    <property type="term" value="P:mitotic DNA damage checkpoint signaling"/>
    <property type="evidence" value="ECO:0007669"/>
    <property type="project" value="TreeGrafter"/>
</dbReference>
<evidence type="ECO:0000256" key="1">
    <source>
        <dbReference type="PROSITE-ProRule" id="PRU10141"/>
    </source>
</evidence>
<dbReference type="GO" id="GO:0005524">
    <property type="term" value="F:ATP binding"/>
    <property type="evidence" value="ECO:0007669"/>
    <property type="project" value="UniProtKB-UniRule"/>
</dbReference>
<protein>
    <submittedName>
        <fullName evidence="3">Kinase-like domain-containing protein</fullName>
    </submittedName>
</protein>
<keyword evidence="1" id="KW-0547">Nucleotide-binding</keyword>
<dbReference type="EMBL" id="JARJCW010000021">
    <property type="protein sequence ID" value="KAJ7213574.1"/>
    <property type="molecule type" value="Genomic_DNA"/>
</dbReference>
<keyword evidence="3" id="KW-0418">Kinase</keyword>
<dbReference type="AlphaFoldDB" id="A0AAD6YIY9"/>
<dbReference type="InterPro" id="IPR011009">
    <property type="entry name" value="Kinase-like_dom_sf"/>
</dbReference>
<dbReference type="PANTHER" id="PTHR44167:SF24">
    <property type="entry name" value="SERINE_THREONINE-PROTEIN KINASE CHK2"/>
    <property type="match status" value="1"/>
</dbReference>
<keyword evidence="1" id="KW-0067">ATP-binding</keyword>
<dbReference type="Pfam" id="PF00069">
    <property type="entry name" value="Pkinase"/>
    <property type="match status" value="2"/>
</dbReference>
<keyword evidence="3" id="KW-0808">Transferase</keyword>
<dbReference type="GO" id="GO:0005634">
    <property type="term" value="C:nucleus"/>
    <property type="evidence" value="ECO:0007669"/>
    <property type="project" value="TreeGrafter"/>
</dbReference>
<name>A0AAD6YIY9_9AGAR</name>
<reference evidence="3" key="1">
    <citation type="submission" date="2023-03" db="EMBL/GenBank/DDBJ databases">
        <title>Massive genome expansion in bonnet fungi (Mycena s.s.) driven by repeated elements and novel gene families across ecological guilds.</title>
        <authorList>
            <consortium name="Lawrence Berkeley National Laboratory"/>
            <person name="Harder C.B."/>
            <person name="Miyauchi S."/>
            <person name="Viragh M."/>
            <person name="Kuo A."/>
            <person name="Thoen E."/>
            <person name="Andreopoulos B."/>
            <person name="Lu D."/>
            <person name="Skrede I."/>
            <person name="Drula E."/>
            <person name="Henrissat B."/>
            <person name="Morin E."/>
            <person name="Kohler A."/>
            <person name="Barry K."/>
            <person name="LaButti K."/>
            <person name="Morin E."/>
            <person name="Salamov A."/>
            <person name="Lipzen A."/>
            <person name="Mereny Z."/>
            <person name="Hegedus B."/>
            <person name="Baldrian P."/>
            <person name="Stursova M."/>
            <person name="Weitz H."/>
            <person name="Taylor A."/>
            <person name="Grigoriev I.V."/>
            <person name="Nagy L.G."/>
            <person name="Martin F."/>
            <person name="Kauserud H."/>
        </authorList>
    </citation>
    <scope>NUCLEOTIDE SEQUENCE</scope>
    <source>
        <strain evidence="3">9144</strain>
    </source>
</reference>
<dbReference type="SMART" id="SM00220">
    <property type="entry name" value="S_TKc"/>
    <property type="match status" value="1"/>
</dbReference>
<evidence type="ECO:0000313" key="4">
    <source>
        <dbReference type="Proteomes" id="UP001219525"/>
    </source>
</evidence>
<accession>A0AAD6YIY9</accession>
<dbReference type="Gene3D" id="1.10.510.10">
    <property type="entry name" value="Transferase(Phosphotransferase) domain 1"/>
    <property type="match status" value="1"/>
</dbReference>
<proteinExistence type="predicted"/>
<sequence>MSDDGRRFAGPDFDEYEPSKSYTLGGLCPVKLGDSVGPGTPPRYRILFKLGFGSFSTVWLARDGVERRNVALKFVQAKSTARSQELNVLERLRAPNSTAGQEPYVIQLLDSFEHTSANGVHQVLITEPVVPLLAPDSCFEPKVTKDVLRQIIEGLAYIHSHGIAHGDLYPANFGFAVPGIHRLEDVDFWEQATYPQIWPVIPFSPLCDPHSYPPYLCGKLDLGEFLSDCAPDIVGHPLSVRIFDFGGAYVVDGSAPPRPVTPPFYLAPEIVFPQVALNKEDPPWDQWSDIWSLGVAFHDLVGAGGIFPKTFFDNRKLPHHMVHICGEVPDAWRDYIDSRPWPLDVAPGMTEKFWERRKAYFAQLGVEDPAGLVRLMRRMLVLDPAKRPSAQELLDDPYFSDSASLRNIVGSTHPLHCFPPAFPAKADSQTTCPNLSTLEN</sequence>
<dbReference type="SUPFAM" id="SSF56112">
    <property type="entry name" value="Protein kinase-like (PK-like)"/>
    <property type="match status" value="1"/>
</dbReference>
<dbReference type="PROSITE" id="PS00107">
    <property type="entry name" value="PROTEIN_KINASE_ATP"/>
    <property type="match status" value="1"/>
</dbReference>
<keyword evidence="4" id="KW-1185">Reference proteome</keyword>
<evidence type="ECO:0000313" key="3">
    <source>
        <dbReference type="EMBL" id="KAJ7213574.1"/>
    </source>
</evidence>
<comment type="caution">
    <text evidence="3">The sequence shown here is derived from an EMBL/GenBank/DDBJ whole genome shotgun (WGS) entry which is preliminary data.</text>
</comment>
<dbReference type="PANTHER" id="PTHR44167">
    <property type="entry name" value="OVARIAN-SPECIFIC SERINE/THREONINE-PROTEIN KINASE LOK-RELATED"/>
    <property type="match status" value="1"/>
</dbReference>
<dbReference type="Gene3D" id="3.30.200.20">
    <property type="entry name" value="Phosphorylase Kinase, domain 1"/>
    <property type="match status" value="1"/>
</dbReference>
<organism evidence="3 4">
    <name type="scientific">Mycena pura</name>
    <dbReference type="NCBI Taxonomy" id="153505"/>
    <lineage>
        <taxon>Eukaryota</taxon>
        <taxon>Fungi</taxon>
        <taxon>Dikarya</taxon>
        <taxon>Basidiomycota</taxon>
        <taxon>Agaricomycotina</taxon>
        <taxon>Agaricomycetes</taxon>
        <taxon>Agaricomycetidae</taxon>
        <taxon>Agaricales</taxon>
        <taxon>Marasmiineae</taxon>
        <taxon>Mycenaceae</taxon>
        <taxon>Mycena</taxon>
    </lineage>
</organism>
<dbReference type="PROSITE" id="PS50011">
    <property type="entry name" value="PROTEIN_KINASE_DOM"/>
    <property type="match status" value="1"/>
</dbReference>
<dbReference type="InterPro" id="IPR017441">
    <property type="entry name" value="Protein_kinase_ATP_BS"/>
</dbReference>